<dbReference type="InterPro" id="IPR002398">
    <property type="entry name" value="Pept_C14"/>
</dbReference>
<dbReference type="InterPro" id="IPR015917">
    <property type="entry name" value="Pept_C14A"/>
</dbReference>
<dbReference type="PROSITE" id="PS01122">
    <property type="entry name" value="CASPASE_CYS"/>
    <property type="match status" value="2"/>
</dbReference>
<evidence type="ECO:0000256" key="2">
    <source>
        <dbReference type="RuleBase" id="RU003971"/>
    </source>
</evidence>
<comment type="caution">
    <text evidence="6">The sequence shown here is derived from an EMBL/GenBank/DDBJ whole genome shotgun (WGS) entry which is preliminary data.</text>
</comment>
<feature type="region of interest" description="Disordered" evidence="3">
    <location>
        <begin position="1"/>
        <end position="33"/>
    </location>
</feature>
<evidence type="ECO:0000313" key="7">
    <source>
        <dbReference type="Proteomes" id="UP001165289"/>
    </source>
</evidence>
<evidence type="ECO:0000259" key="4">
    <source>
        <dbReference type="PROSITE" id="PS50207"/>
    </source>
</evidence>
<feature type="domain" description="Caspase family p10" evidence="4">
    <location>
        <begin position="590"/>
        <end position="673"/>
    </location>
</feature>
<accession>A0AAV7JX01</accession>
<keyword evidence="7" id="KW-1185">Reference proteome</keyword>
<dbReference type="Gene3D" id="3.40.50.1460">
    <property type="match status" value="2"/>
</dbReference>
<proteinExistence type="inferred from homology"/>
<reference evidence="6 7" key="1">
    <citation type="journal article" date="2023" name="BMC Biol.">
        <title>The compact genome of the sponge Oopsacas minuta (Hexactinellida) is lacking key metazoan core genes.</title>
        <authorList>
            <person name="Santini S."/>
            <person name="Schenkelaars Q."/>
            <person name="Jourda C."/>
            <person name="Duchesne M."/>
            <person name="Belahbib H."/>
            <person name="Rocher C."/>
            <person name="Selva M."/>
            <person name="Riesgo A."/>
            <person name="Vervoort M."/>
            <person name="Leys S.P."/>
            <person name="Kodjabachian L."/>
            <person name="Le Bivic A."/>
            <person name="Borchiellini C."/>
            <person name="Claverie J.M."/>
            <person name="Renard E."/>
        </authorList>
    </citation>
    <scope>NUCLEOTIDE SEQUENCE [LARGE SCALE GENOMIC DNA]</scope>
    <source>
        <strain evidence="6">SPO-2</strain>
    </source>
</reference>
<evidence type="ECO:0000256" key="1">
    <source>
        <dbReference type="ARBA" id="ARBA00010134"/>
    </source>
</evidence>
<dbReference type="Pfam" id="PF00656">
    <property type="entry name" value="Peptidase_C14"/>
    <property type="match status" value="2"/>
</dbReference>
<dbReference type="Proteomes" id="UP001165289">
    <property type="component" value="Unassembled WGS sequence"/>
</dbReference>
<dbReference type="EMBL" id="JAKMXF010000288">
    <property type="protein sequence ID" value="KAI6653273.1"/>
    <property type="molecule type" value="Genomic_DNA"/>
</dbReference>
<dbReference type="InterPro" id="IPR011600">
    <property type="entry name" value="Pept_C14_caspase"/>
</dbReference>
<feature type="domain" description="Caspase family p20" evidence="5">
    <location>
        <begin position="448"/>
        <end position="573"/>
    </location>
</feature>
<sequence>MAERFRNPPSTAMSPTHILYSPLRTPPPNQQEPAIYPQVTMNNSPDQQPSINFDVSKQCVDNQKILLPPLLHKNMQRQLDQTPQPTSIPHGDDSIFSDIMPYQPLKDTNYEMPNKDERGIGAIFVNTNFAGGETRPGVGKDIDNLDKIFTMMQLKVYKCEEKTSQEILKELKQLAKEVTYKHYMLCVAFSTHGGENDILFGSDRGRISLRSEILPIFNPENCPVLEGKPKIFIIQACRGDKSDYLTNKVYFDAMEKDPIVSLETDYLISYACTPDYKAYRTKTEGAWFLNELFNTYKEYSDRYHFMDILTLTNHSLMLRCNRERDNTKVAQPSHFESTLKKFLLLKSESNVRCLETELPSRSEMVQSTGPLALDPGTPVEHVPFFPQLFDPKSTDTDNHIKVYDWDNKNVCIGDLIQHGDKQYLKHNGLALRPQFDCLPSYHLEGDQYTGLGVIIVNEKCGSTERLGAKKDLEHFEHIFKFLRLKIITKTNICCNKKGDELGFKEFIKNVVKDNAKMRSVFIAISTHGAGPDKLACFDGGDIEVSFILNILQEVDHLVGKPKVLFIQACRGDNMDSQIVSDSLPEVATRQTDLFVAYSCVEGYKAWRDKDNGSWFVTSLRECFDEMHGHSNILDLLTATSNHMLQNYKHDTDHVKCIKQPPEVRHTLCAQLFI</sequence>
<dbReference type="PROSITE" id="PS50207">
    <property type="entry name" value="CASPASE_P10"/>
    <property type="match status" value="2"/>
</dbReference>
<dbReference type="InterPro" id="IPR033139">
    <property type="entry name" value="Caspase_cys_AS"/>
</dbReference>
<dbReference type="InterPro" id="IPR029030">
    <property type="entry name" value="Caspase-like_dom_sf"/>
</dbReference>
<dbReference type="AlphaFoldDB" id="A0AAV7JX01"/>
<organism evidence="6 7">
    <name type="scientific">Oopsacas minuta</name>
    <dbReference type="NCBI Taxonomy" id="111878"/>
    <lineage>
        <taxon>Eukaryota</taxon>
        <taxon>Metazoa</taxon>
        <taxon>Porifera</taxon>
        <taxon>Hexactinellida</taxon>
        <taxon>Hexasterophora</taxon>
        <taxon>Lyssacinosida</taxon>
        <taxon>Leucopsacidae</taxon>
        <taxon>Oopsacas</taxon>
    </lineage>
</organism>
<dbReference type="InterPro" id="IPR001309">
    <property type="entry name" value="Pept_C14_p20"/>
</dbReference>
<dbReference type="PANTHER" id="PTHR10454">
    <property type="entry name" value="CASPASE"/>
    <property type="match status" value="1"/>
</dbReference>
<evidence type="ECO:0000256" key="3">
    <source>
        <dbReference type="SAM" id="MobiDB-lite"/>
    </source>
</evidence>
<dbReference type="Gene3D" id="3.30.70.1470">
    <property type="entry name" value="Caspase-like"/>
    <property type="match status" value="1"/>
</dbReference>
<dbReference type="PANTHER" id="PTHR10454:SF210">
    <property type="entry name" value="CASPASE-2"/>
    <property type="match status" value="1"/>
</dbReference>
<evidence type="ECO:0000259" key="5">
    <source>
        <dbReference type="PROSITE" id="PS50208"/>
    </source>
</evidence>
<name>A0AAV7JX01_9METZ</name>
<gene>
    <name evidence="6" type="ORF">LOD99_3798</name>
</gene>
<evidence type="ECO:0000313" key="6">
    <source>
        <dbReference type="EMBL" id="KAI6653273.1"/>
    </source>
</evidence>
<dbReference type="PRINTS" id="PR00376">
    <property type="entry name" value="IL1BCENZYME"/>
</dbReference>
<dbReference type="InterPro" id="IPR002138">
    <property type="entry name" value="Pept_C14_p10"/>
</dbReference>
<comment type="similarity">
    <text evidence="1 2">Belongs to the peptidase C14A family.</text>
</comment>
<feature type="domain" description="Caspase family p20" evidence="5">
    <location>
        <begin position="117"/>
        <end position="241"/>
    </location>
</feature>
<dbReference type="GO" id="GO:0006508">
    <property type="term" value="P:proteolysis"/>
    <property type="evidence" value="ECO:0007669"/>
    <property type="project" value="InterPro"/>
</dbReference>
<dbReference type="GO" id="GO:0004197">
    <property type="term" value="F:cysteine-type endopeptidase activity"/>
    <property type="evidence" value="ECO:0007669"/>
    <property type="project" value="InterPro"/>
</dbReference>
<dbReference type="SMART" id="SM00115">
    <property type="entry name" value="CASc"/>
    <property type="match status" value="2"/>
</dbReference>
<feature type="domain" description="Caspase family p10" evidence="4">
    <location>
        <begin position="263"/>
        <end position="347"/>
    </location>
</feature>
<protein>
    <submittedName>
        <fullName evidence="6">Caspase-3</fullName>
    </submittedName>
</protein>
<dbReference type="SUPFAM" id="SSF52129">
    <property type="entry name" value="Caspase-like"/>
    <property type="match status" value="2"/>
</dbReference>
<dbReference type="PROSITE" id="PS50208">
    <property type="entry name" value="CASPASE_P20"/>
    <property type="match status" value="2"/>
</dbReference>